<feature type="non-terminal residue" evidence="1">
    <location>
        <position position="71"/>
    </location>
</feature>
<dbReference type="AlphaFoldDB" id="A0A9D4BIZ5"/>
<organism evidence="1 2">
    <name type="scientific">Dreissena polymorpha</name>
    <name type="common">Zebra mussel</name>
    <name type="synonym">Mytilus polymorpha</name>
    <dbReference type="NCBI Taxonomy" id="45954"/>
    <lineage>
        <taxon>Eukaryota</taxon>
        <taxon>Metazoa</taxon>
        <taxon>Spiralia</taxon>
        <taxon>Lophotrochozoa</taxon>
        <taxon>Mollusca</taxon>
        <taxon>Bivalvia</taxon>
        <taxon>Autobranchia</taxon>
        <taxon>Heteroconchia</taxon>
        <taxon>Euheterodonta</taxon>
        <taxon>Imparidentia</taxon>
        <taxon>Neoheterodontei</taxon>
        <taxon>Myida</taxon>
        <taxon>Dreissenoidea</taxon>
        <taxon>Dreissenidae</taxon>
        <taxon>Dreissena</taxon>
    </lineage>
</organism>
<gene>
    <name evidence="1" type="ORF">DPMN_084158</name>
</gene>
<accession>A0A9D4BIZ5</accession>
<evidence type="ECO:0000313" key="1">
    <source>
        <dbReference type="EMBL" id="KAH3696682.1"/>
    </source>
</evidence>
<name>A0A9D4BIZ5_DREPO</name>
<reference evidence="1" key="1">
    <citation type="journal article" date="2019" name="bioRxiv">
        <title>The Genome of the Zebra Mussel, Dreissena polymorpha: A Resource for Invasive Species Research.</title>
        <authorList>
            <person name="McCartney M.A."/>
            <person name="Auch B."/>
            <person name="Kono T."/>
            <person name="Mallez S."/>
            <person name="Zhang Y."/>
            <person name="Obille A."/>
            <person name="Becker A."/>
            <person name="Abrahante J.E."/>
            <person name="Garbe J."/>
            <person name="Badalamenti J.P."/>
            <person name="Herman A."/>
            <person name="Mangelson H."/>
            <person name="Liachko I."/>
            <person name="Sullivan S."/>
            <person name="Sone E.D."/>
            <person name="Koren S."/>
            <person name="Silverstein K.A.T."/>
            <person name="Beckman K.B."/>
            <person name="Gohl D.M."/>
        </authorList>
    </citation>
    <scope>NUCLEOTIDE SEQUENCE</scope>
    <source>
        <strain evidence="1">Duluth1</strain>
        <tissue evidence="1">Whole animal</tissue>
    </source>
</reference>
<reference evidence="1" key="2">
    <citation type="submission" date="2020-11" db="EMBL/GenBank/DDBJ databases">
        <authorList>
            <person name="McCartney M.A."/>
            <person name="Auch B."/>
            <person name="Kono T."/>
            <person name="Mallez S."/>
            <person name="Becker A."/>
            <person name="Gohl D.M."/>
            <person name="Silverstein K.A.T."/>
            <person name="Koren S."/>
            <person name="Bechman K.B."/>
            <person name="Herman A."/>
            <person name="Abrahante J.E."/>
            <person name="Garbe J."/>
        </authorList>
    </citation>
    <scope>NUCLEOTIDE SEQUENCE</scope>
    <source>
        <strain evidence="1">Duluth1</strain>
        <tissue evidence="1">Whole animal</tissue>
    </source>
</reference>
<evidence type="ECO:0000313" key="2">
    <source>
        <dbReference type="Proteomes" id="UP000828390"/>
    </source>
</evidence>
<keyword evidence="2" id="KW-1185">Reference proteome</keyword>
<comment type="caution">
    <text evidence="1">The sequence shown here is derived from an EMBL/GenBank/DDBJ whole genome shotgun (WGS) entry which is preliminary data.</text>
</comment>
<protein>
    <submittedName>
        <fullName evidence="1">Uncharacterized protein</fullName>
    </submittedName>
</protein>
<dbReference type="EMBL" id="JAIWYP010000016">
    <property type="protein sequence ID" value="KAH3696682.1"/>
    <property type="molecule type" value="Genomic_DNA"/>
</dbReference>
<proteinExistence type="predicted"/>
<dbReference type="Proteomes" id="UP000828390">
    <property type="component" value="Unassembled WGS sequence"/>
</dbReference>
<sequence>AQQQPWVNDEISSITSVEQKLITLRSADKTASLSCMTCYSAKDGPKPALTKEQAWASPFMLGKSSKAGEGK</sequence>